<dbReference type="OMA" id="CGMHISR"/>
<comment type="caution">
    <text evidence="2">The sequence shown here is derived from an EMBL/GenBank/DDBJ whole genome shotgun (WGS) entry which is preliminary data.</text>
</comment>
<proteinExistence type="predicted"/>
<dbReference type="RefSeq" id="XP_024680697.1">
    <property type="nucleotide sequence ID" value="XM_024821488.1"/>
</dbReference>
<dbReference type="OrthoDB" id="4159838at2759"/>
<feature type="region of interest" description="Disordered" evidence="1">
    <location>
        <begin position="35"/>
        <end position="78"/>
    </location>
</feature>
<dbReference type="EMBL" id="MSZS01000006">
    <property type="protein sequence ID" value="PKX92102.1"/>
    <property type="molecule type" value="Genomic_DNA"/>
</dbReference>
<evidence type="ECO:0000313" key="3">
    <source>
        <dbReference type="Proteomes" id="UP000234474"/>
    </source>
</evidence>
<dbReference type="VEuPathDB" id="FungiDB:P174DRAFT_260084"/>
<dbReference type="AlphaFoldDB" id="A0A2I1C396"/>
<dbReference type="GeneID" id="36528814"/>
<feature type="compositionally biased region" description="Low complexity" evidence="1">
    <location>
        <begin position="749"/>
        <end position="763"/>
    </location>
</feature>
<dbReference type="STRING" id="1392255.A0A2I1C396"/>
<feature type="compositionally biased region" description="Polar residues" evidence="1">
    <location>
        <begin position="57"/>
        <end position="66"/>
    </location>
</feature>
<organism evidence="2 3">
    <name type="scientific">Aspergillus novofumigatus (strain IBT 16806)</name>
    <dbReference type="NCBI Taxonomy" id="1392255"/>
    <lineage>
        <taxon>Eukaryota</taxon>
        <taxon>Fungi</taxon>
        <taxon>Dikarya</taxon>
        <taxon>Ascomycota</taxon>
        <taxon>Pezizomycotina</taxon>
        <taxon>Eurotiomycetes</taxon>
        <taxon>Eurotiomycetidae</taxon>
        <taxon>Eurotiales</taxon>
        <taxon>Aspergillaceae</taxon>
        <taxon>Aspergillus</taxon>
        <taxon>Aspergillus subgen. Fumigati</taxon>
    </lineage>
</organism>
<dbReference type="Proteomes" id="UP000234474">
    <property type="component" value="Unassembled WGS sequence"/>
</dbReference>
<feature type="region of interest" description="Disordered" evidence="1">
    <location>
        <begin position="749"/>
        <end position="771"/>
    </location>
</feature>
<keyword evidence="3" id="KW-1185">Reference proteome</keyword>
<protein>
    <submittedName>
        <fullName evidence="2">Uncharacterized protein</fullName>
    </submittedName>
</protein>
<sequence>MEDVRPTAKWANRMLRPLTSIYHRLEKHHEILSSIAQSKYRERPENADTEQPKPRTIPSTEASCQFSDDEPDDPAWVPGKREKRRIRHNYSSRGQRNGGRRRSRLLIRSPELQRTLPGAIEIATPLITGKVRQTCEGSSIRKRLFSVVLPAATSESHEGATGQRKATRTKNSSFPAYQGSWKEVLDLSGDAGLVDIAHLLDHIFLKFLHNTRTIAPGSQQGVPGARPLVSMIARRLPEFIAGEQRFQDETEEDCEVDMCDAYFTELEAYYAPNGNGWEPLREAVRAQGIHLVVRMIANGWLTKLVACRLMEECMRHGETDAFEMIISSCLSTINAYHYPPAFDPQRPSTHCDDPVYMLRTYYSRCGGRSFVYNELAKLLLRKVVPPEWMVTTWWKKCVDEAIRSVSTEDSDSATATHLIEAILLSAGGIDQSTEGTPLLEKDLNQRQVLRLKDSRASAMTSLPPNDSTPCPIPVQDALSNLVSSVVTALCGMHIARSNASDAPERRVGVKARHTINCLALTVETDIGLRHRQGNGDAPSYRSLRRGYVLLGNCMLQIGEEAPSNIGPRCDGVSKQRIDSFFESLALQQDMLKELSDLVQRVSRYCGQGDVREQTRTSRAVRTKISQLARQADVRGLSYFLGKVAAETAMALAEKTLDPDDHVWAVQIQESVVSAQQGQRVNADFSDEPEERAERTGLYRWEESIGEWIATSPKPKAGQTNWSRSPVVSEAGRFSVISCSHSSESVVSAASERSASSVTSSAPSLPAKRTYSGDELVSRPIKKLRSRTVEIYADEEQDHTDGAKSQPSCLTSLHCSSAEARCVPVAARTRSARSVLGELVQAKNVPNRAVVGELKSANPSPKLEVVIINRKNASSLDEPIDQATDHALETCTLRPRQPRLPIISKPASPKRRSNSRISAVSRLRVIPCSQDDESEDELSFLCG</sequence>
<name>A0A2I1C396_ASPN1</name>
<feature type="region of interest" description="Disordered" evidence="1">
    <location>
        <begin position="154"/>
        <end position="173"/>
    </location>
</feature>
<evidence type="ECO:0000313" key="2">
    <source>
        <dbReference type="EMBL" id="PKX92102.1"/>
    </source>
</evidence>
<reference evidence="3" key="1">
    <citation type="journal article" date="2018" name="Proc. Natl. Acad. Sci. U.S.A.">
        <title>Linking secondary metabolites to gene clusters through genome sequencing of six diverse Aspergillus species.</title>
        <authorList>
            <person name="Kaerboelling I."/>
            <person name="Vesth T.C."/>
            <person name="Frisvad J.C."/>
            <person name="Nybo J.L."/>
            <person name="Theobald S."/>
            <person name="Kuo A."/>
            <person name="Bowyer P."/>
            <person name="Matsuda Y."/>
            <person name="Mondo S."/>
            <person name="Lyhne E.K."/>
            <person name="Kogle M.E."/>
            <person name="Clum A."/>
            <person name="Lipzen A."/>
            <person name="Salamov A."/>
            <person name="Ngan C.Y."/>
            <person name="Daum C."/>
            <person name="Chiniquy J."/>
            <person name="Barry K."/>
            <person name="LaButti K."/>
            <person name="Haridas S."/>
            <person name="Simmons B.A."/>
            <person name="Magnuson J.K."/>
            <person name="Mortensen U.H."/>
            <person name="Larsen T.O."/>
            <person name="Grigoriev I.V."/>
            <person name="Baker S.E."/>
            <person name="Andersen M.R."/>
        </authorList>
    </citation>
    <scope>NUCLEOTIDE SEQUENCE [LARGE SCALE GENOMIC DNA]</scope>
    <source>
        <strain evidence="3">IBT 16806</strain>
    </source>
</reference>
<feature type="compositionally biased region" description="Basic and acidic residues" evidence="1">
    <location>
        <begin position="39"/>
        <end position="53"/>
    </location>
</feature>
<evidence type="ECO:0000256" key="1">
    <source>
        <dbReference type="SAM" id="MobiDB-lite"/>
    </source>
</evidence>
<gene>
    <name evidence="2" type="ORF">P174DRAFT_260084</name>
</gene>
<accession>A0A2I1C396</accession>